<dbReference type="KEGG" id="fax:FUAX_02260"/>
<keyword evidence="4" id="KW-1185">Reference proteome</keyword>
<organism evidence="3 4">
    <name type="scientific">Fulvitalea axinellae</name>
    <dbReference type="NCBI Taxonomy" id="1182444"/>
    <lineage>
        <taxon>Bacteria</taxon>
        <taxon>Pseudomonadati</taxon>
        <taxon>Bacteroidota</taxon>
        <taxon>Cytophagia</taxon>
        <taxon>Cytophagales</taxon>
        <taxon>Persicobacteraceae</taxon>
        <taxon>Fulvitalea</taxon>
    </lineage>
</organism>
<dbReference type="CDD" id="cd00431">
    <property type="entry name" value="cysteine_hydrolases"/>
    <property type="match status" value="1"/>
</dbReference>
<name>A0AAU9CN78_9BACT</name>
<dbReference type="InterPro" id="IPR050272">
    <property type="entry name" value="Isochorismatase-like_hydrls"/>
</dbReference>
<dbReference type="AlphaFoldDB" id="A0AAU9CN78"/>
<feature type="domain" description="Isochorismatase-like" evidence="2">
    <location>
        <begin position="42"/>
        <end position="208"/>
    </location>
</feature>
<dbReference type="InterPro" id="IPR036380">
    <property type="entry name" value="Isochorismatase-like_sf"/>
</dbReference>
<protein>
    <submittedName>
        <fullName evidence="3">Bifunctional pyrazinamidase/nicotinamidase</fullName>
    </submittedName>
</protein>
<evidence type="ECO:0000259" key="2">
    <source>
        <dbReference type="Pfam" id="PF00857"/>
    </source>
</evidence>
<keyword evidence="1" id="KW-0378">Hydrolase</keyword>
<dbReference type="Proteomes" id="UP001348817">
    <property type="component" value="Chromosome"/>
</dbReference>
<accession>A0AAU9CN78</accession>
<dbReference type="EMBL" id="AP025314">
    <property type="protein sequence ID" value="BDD07794.1"/>
    <property type="molecule type" value="Genomic_DNA"/>
</dbReference>
<dbReference type="SUPFAM" id="SSF52499">
    <property type="entry name" value="Isochorismatase-like hydrolases"/>
    <property type="match status" value="1"/>
</dbReference>
<evidence type="ECO:0000313" key="4">
    <source>
        <dbReference type="Proteomes" id="UP001348817"/>
    </source>
</evidence>
<proteinExistence type="predicted"/>
<dbReference type="PANTHER" id="PTHR43540">
    <property type="entry name" value="PEROXYUREIDOACRYLATE/UREIDOACRYLATE AMIDOHYDROLASE-RELATED"/>
    <property type="match status" value="1"/>
</dbReference>
<dbReference type="GO" id="GO:0016787">
    <property type="term" value="F:hydrolase activity"/>
    <property type="evidence" value="ECO:0007669"/>
    <property type="project" value="UniProtKB-KW"/>
</dbReference>
<gene>
    <name evidence="3" type="ORF">FUAX_02260</name>
</gene>
<sequence>MLYLTLSLIPVMYLIIRVYALKTGQERISTGHPIQTEKRKNTALLVMDVQRDLFNEDGKAFLGLPNADEFIRKTNTIIKQANRNGWLVIYIQNEYRDDILLRMLTNGAMRPDSDGIALDDRLLVIDQGLRINKNKCDAFSNPVLENALDQANIGKLFILGADARYCVRATALAGLNRLYEVSLLDDLVATKPAKALTETLNALRTKGIGLVSSSALLSKKNRSDKN</sequence>
<dbReference type="InterPro" id="IPR000868">
    <property type="entry name" value="Isochorismatase-like_dom"/>
</dbReference>
<dbReference type="Pfam" id="PF00857">
    <property type="entry name" value="Isochorismatase"/>
    <property type="match status" value="1"/>
</dbReference>
<evidence type="ECO:0000313" key="3">
    <source>
        <dbReference type="EMBL" id="BDD07794.1"/>
    </source>
</evidence>
<reference evidence="3 4" key="1">
    <citation type="submission" date="2021-12" db="EMBL/GenBank/DDBJ databases">
        <title>Genome sequencing of bacteria with rrn-lacking chromosome and rrn-plasmid.</title>
        <authorList>
            <person name="Anda M."/>
            <person name="Iwasaki W."/>
        </authorList>
    </citation>
    <scope>NUCLEOTIDE SEQUENCE [LARGE SCALE GENOMIC DNA]</scope>
    <source>
        <strain evidence="3 4">DSM 100852</strain>
    </source>
</reference>
<evidence type="ECO:0000256" key="1">
    <source>
        <dbReference type="ARBA" id="ARBA00022801"/>
    </source>
</evidence>
<dbReference type="RefSeq" id="WP_338393098.1">
    <property type="nucleotide sequence ID" value="NZ_AP025314.1"/>
</dbReference>
<dbReference type="Gene3D" id="3.40.50.850">
    <property type="entry name" value="Isochorismatase-like"/>
    <property type="match status" value="1"/>
</dbReference>